<dbReference type="InterPro" id="IPR014738">
    <property type="entry name" value="Citrate_transporter"/>
</dbReference>
<dbReference type="GO" id="GO:0016020">
    <property type="term" value="C:membrane"/>
    <property type="evidence" value="ECO:0007669"/>
    <property type="project" value="UniProtKB-SubCell"/>
</dbReference>
<evidence type="ECO:0000256" key="1">
    <source>
        <dbReference type="ARBA" id="ARBA00004141"/>
    </source>
</evidence>
<gene>
    <name evidence="8" type="ORF">JKL49_18610</name>
</gene>
<dbReference type="RefSeq" id="WP_215342558.1">
    <property type="nucleotide sequence ID" value="NZ_JAGSGD010000001.1"/>
</dbReference>
<feature type="transmembrane region" description="Helical" evidence="6">
    <location>
        <begin position="329"/>
        <end position="348"/>
    </location>
</feature>
<feature type="transmembrane region" description="Helical" evidence="6">
    <location>
        <begin position="414"/>
        <end position="437"/>
    </location>
</feature>
<comment type="caution">
    <text evidence="8">The sequence shown here is derived from an EMBL/GenBank/DDBJ whole genome shotgun (WGS) entry which is preliminary data.</text>
</comment>
<evidence type="ECO:0000256" key="5">
    <source>
        <dbReference type="ARBA" id="ARBA00023136"/>
    </source>
</evidence>
<sequence length="438" mass="45728">MLTLLAFAMVATFMTLIMTGRVSALVALILTPVVFGLLAGHGADLGPMMLDGVKALAPTGVMLAFAILFFGLMTDAGLFDPLVALIVRVVGGDPVKIVVGSAVLGVVVALDGDGSTTFLICCTAMLPLYRRLGLNPLILACLLMLACGVTNITPWGGPTARAASALHLDAADIFVPMIPSMLAGVVFILLVAWLLGRGERRRLDALSSTGEMREPDEDDLVRDLVDDNDRTERPRLILLNLALTLGLLAALVMGVLPLPVLFMIATAIALVLNYPSLAAQKARIAAHAPNILPVIALIFAAGIFTGILNGTGMTQAMAGSVTGLIPPVLGPYLAPITALLAMPFTFFISNDAFYFGILPILTEAAGSYGITPVEMARASLTGQAVHLLSPLVPSTYLLVGLVRVELAQHQRFTLVWAVALSLVLLGAGILTGIIPLAG</sequence>
<name>A0A941D3F1_9CAUL</name>
<feature type="transmembrane region" description="Helical" evidence="6">
    <location>
        <begin position="55"/>
        <end position="77"/>
    </location>
</feature>
<feature type="transmembrane region" description="Helical" evidence="6">
    <location>
        <begin position="132"/>
        <end position="153"/>
    </location>
</feature>
<dbReference type="InterPro" id="IPR004680">
    <property type="entry name" value="Cit_transptr-like_dom"/>
</dbReference>
<keyword evidence="2" id="KW-0813">Transport</keyword>
<feature type="transmembrane region" description="Helical" evidence="6">
    <location>
        <begin position="25"/>
        <end position="43"/>
    </location>
</feature>
<feature type="domain" description="Citrate transporter-like" evidence="7">
    <location>
        <begin position="15"/>
        <end position="382"/>
    </location>
</feature>
<dbReference type="NCBIfam" id="TIGR00784">
    <property type="entry name" value="citMHS"/>
    <property type="match status" value="1"/>
</dbReference>
<dbReference type="EMBL" id="JAGSGD010000001">
    <property type="protein sequence ID" value="MBR7621411.1"/>
    <property type="molecule type" value="Genomic_DNA"/>
</dbReference>
<protein>
    <submittedName>
        <fullName evidence="8">Citrate transporter</fullName>
    </submittedName>
</protein>
<accession>A0A941D3F1</accession>
<evidence type="ECO:0000313" key="8">
    <source>
        <dbReference type="EMBL" id="MBR7621411.1"/>
    </source>
</evidence>
<comment type="subcellular location">
    <subcellularLocation>
        <location evidence="1">Membrane</location>
        <topology evidence="1">Multi-pass membrane protein</topology>
    </subcellularLocation>
</comment>
<keyword evidence="5 6" id="KW-0472">Membrane</keyword>
<evidence type="ECO:0000256" key="4">
    <source>
        <dbReference type="ARBA" id="ARBA00022989"/>
    </source>
</evidence>
<evidence type="ECO:0000256" key="2">
    <source>
        <dbReference type="ARBA" id="ARBA00022448"/>
    </source>
</evidence>
<dbReference type="AlphaFoldDB" id="A0A941D3F1"/>
<dbReference type="GO" id="GO:0015137">
    <property type="term" value="F:citrate transmembrane transporter activity"/>
    <property type="evidence" value="ECO:0007669"/>
    <property type="project" value="InterPro"/>
</dbReference>
<dbReference type="Pfam" id="PF03600">
    <property type="entry name" value="CitMHS"/>
    <property type="match status" value="1"/>
</dbReference>
<feature type="transmembrane region" description="Helical" evidence="6">
    <location>
        <begin position="173"/>
        <end position="195"/>
    </location>
</feature>
<feature type="transmembrane region" description="Helical" evidence="6">
    <location>
        <begin position="291"/>
        <end position="309"/>
    </location>
</feature>
<proteinExistence type="predicted"/>
<evidence type="ECO:0000256" key="3">
    <source>
        <dbReference type="ARBA" id="ARBA00022692"/>
    </source>
</evidence>
<dbReference type="Proteomes" id="UP000622580">
    <property type="component" value="Unassembled WGS sequence"/>
</dbReference>
<feature type="transmembrane region" description="Helical" evidence="6">
    <location>
        <begin position="260"/>
        <end position="279"/>
    </location>
</feature>
<keyword evidence="4 6" id="KW-1133">Transmembrane helix</keyword>
<feature type="transmembrane region" description="Helical" evidence="6">
    <location>
        <begin position="353"/>
        <end position="371"/>
    </location>
</feature>
<feature type="transmembrane region" description="Helical" evidence="6">
    <location>
        <begin position="383"/>
        <end position="402"/>
    </location>
</feature>
<evidence type="ECO:0000259" key="7">
    <source>
        <dbReference type="Pfam" id="PF03600"/>
    </source>
</evidence>
<evidence type="ECO:0000256" key="6">
    <source>
        <dbReference type="SAM" id="Phobius"/>
    </source>
</evidence>
<reference evidence="8" key="1">
    <citation type="submission" date="2021-04" db="EMBL/GenBank/DDBJ databases">
        <title>Draft genome assembly of strain Phenylobacterium sp. 20VBR1 using MiniION and Illumina platforms.</title>
        <authorList>
            <person name="Thomas F.A."/>
            <person name="Krishnan K.P."/>
            <person name="Sinha R.K."/>
        </authorList>
    </citation>
    <scope>NUCLEOTIDE SEQUENCE</scope>
    <source>
        <strain evidence="8">20VBR1</strain>
    </source>
</reference>
<organism evidence="8 9">
    <name type="scientific">Phenylobacterium glaciei</name>
    <dbReference type="NCBI Taxonomy" id="2803784"/>
    <lineage>
        <taxon>Bacteria</taxon>
        <taxon>Pseudomonadati</taxon>
        <taxon>Pseudomonadota</taxon>
        <taxon>Alphaproteobacteria</taxon>
        <taxon>Caulobacterales</taxon>
        <taxon>Caulobacteraceae</taxon>
        <taxon>Phenylobacterium</taxon>
    </lineage>
</organism>
<keyword evidence="3 6" id="KW-0812">Transmembrane</keyword>
<evidence type="ECO:0000313" key="9">
    <source>
        <dbReference type="Proteomes" id="UP000622580"/>
    </source>
</evidence>
<keyword evidence="9" id="KW-1185">Reference proteome</keyword>
<feature type="transmembrane region" description="Helical" evidence="6">
    <location>
        <begin position="236"/>
        <end position="254"/>
    </location>
</feature>